<evidence type="ECO:0000313" key="2">
    <source>
        <dbReference type="Proteomes" id="UP001429745"/>
    </source>
</evidence>
<accession>A0ABX1KH47</accession>
<proteinExistence type="predicted"/>
<keyword evidence="2" id="KW-1185">Reference proteome</keyword>
<protein>
    <submittedName>
        <fullName evidence="1">Uncharacterized protein</fullName>
    </submittedName>
</protein>
<reference evidence="1 2" key="1">
    <citation type="submission" date="2020-04" db="EMBL/GenBank/DDBJ databases">
        <title>CFH 90308 Microbacterium sp.</title>
        <authorList>
            <person name="Nie G."/>
            <person name="Ming H."/>
            <person name="Xia T."/>
        </authorList>
    </citation>
    <scope>NUCLEOTIDE SEQUENCE [LARGE SCALE GENOMIC DNA]</scope>
    <source>
        <strain evidence="1 2">CFH 90308</strain>
    </source>
</reference>
<dbReference type="RefSeq" id="WP_168913931.1">
    <property type="nucleotide sequence ID" value="NZ_JABACI010000005.1"/>
</dbReference>
<comment type="caution">
    <text evidence="1">The sequence shown here is derived from an EMBL/GenBank/DDBJ whole genome shotgun (WGS) entry which is preliminary data.</text>
</comment>
<organism evidence="1 2">
    <name type="scientific">Microbacterium salsuginis</name>
    <dbReference type="NCBI Taxonomy" id="2722803"/>
    <lineage>
        <taxon>Bacteria</taxon>
        <taxon>Bacillati</taxon>
        <taxon>Actinomycetota</taxon>
        <taxon>Actinomycetes</taxon>
        <taxon>Micrococcales</taxon>
        <taxon>Microbacteriaceae</taxon>
        <taxon>Microbacterium</taxon>
    </lineage>
</organism>
<dbReference type="EMBL" id="JABACI010000005">
    <property type="protein sequence ID" value="NLP85440.1"/>
    <property type="molecule type" value="Genomic_DNA"/>
</dbReference>
<name>A0ABX1KH47_9MICO</name>
<evidence type="ECO:0000313" key="1">
    <source>
        <dbReference type="EMBL" id="NLP85440.1"/>
    </source>
</evidence>
<dbReference type="Proteomes" id="UP001429745">
    <property type="component" value="Unassembled WGS sequence"/>
</dbReference>
<sequence length="161" mass="17494">MPIEAILERMRPVEGQPELTGRIGELIARARATKPDMGALEIAIDDLVASIEFVQITGPAWRDLVAVNPPRKGATHDFAVGYNVDSLVRSYPTRSVWRNDEEIATVLVDGEPVTDEQWAEFTTLLNGAGFEDAATVLWAIHYGKPRARLAALQVAGGSNNG</sequence>
<gene>
    <name evidence="1" type="ORF">HF576_16455</name>
</gene>